<comment type="caution">
    <text evidence="8">The sequence shown here is derived from an EMBL/GenBank/DDBJ whole genome shotgun (WGS) entry which is preliminary data.</text>
</comment>
<keyword evidence="9" id="KW-1185">Reference proteome</keyword>
<dbReference type="InterPro" id="IPR020846">
    <property type="entry name" value="MFS_dom"/>
</dbReference>
<feature type="compositionally biased region" description="Polar residues" evidence="5">
    <location>
        <begin position="25"/>
        <end position="38"/>
    </location>
</feature>
<keyword evidence="4 6" id="KW-0472">Membrane</keyword>
<protein>
    <recommendedName>
        <fullName evidence="7">Major facilitator superfamily (MFS) profile domain-containing protein</fullName>
    </recommendedName>
</protein>
<sequence length="549" mass="57879">MSRTSIELVAQVTHPASVALPPATPNNASTYSIATRQSDSNDEDRRTLTEVVSTGQKDVSKGTTAVVITSVTCITGISSLLAGLVTVGLPTIAKDLDLAPSLELWPAAIYALTCGCTLLLSGAVADVVGCRIMYLIGCVLQSAFTLACGLSRTGTQLIVFRGLAGIAISFCLPSAVSIITNTLPEGKPRNIAFAAMGGGQPIGFSLGLALGGVFADSIGWQWGFHIAAIINTVIFVVALWGLPKNIGEAAAVSWQRLAYDIDWVGAALASISLAMFSYVLATLTSSTSNIRVPTNIALLAIAILLVPAFVLWVGRQERLKRPALIPNSLWRNRVFTAICLAVFLTWGAFNAVENILTFYFQYVQQISAIQTSLRFLPAPVSGALTNLVMGLVVHRVRADWAVSIATAVSCVAPLAMAVVNPQWSYWTAPFWAVFLNPIGADTLFTISNLLITSVFPSKTQGLAGGVFNTIAQIGKSVGLATSAVVAASVTARVRGVESKGEGGHAGATPESLMEGYRATFWYIFALGVATLAVSVWGLRKIGRVGVKRE</sequence>
<evidence type="ECO:0000313" key="9">
    <source>
        <dbReference type="Proteomes" id="UP001172684"/>
    </source>
</evidence>
<evidence type="ECO:0000256" key="2">
    <source>
        <dbReference type="ARBA" id="ARBA00022692"/>
    </source>
</evidence>
<name>A0ABQ9P1Q4_9PEZI</name>
<feature type="region of interest" description="Disordered" evidence="5">
    <location>
        <begin position="19"/>
        <end position="45"/>
    </location>
</feature>
<evidence type="ECO:0000313" key="8">
    <source>
        <dbReference type="EMBL" id="KAJ9667916.1"/>
    </source>
</evidence>
<dbReference type="Proteomes" id="UP001172684">
    <property type="component" value="Unassembled WGS sequence"/>
</dbReference>
<proteinExistence type="predicted"/>
<evidence type="ECO:0000256" key="3">
    <source>
        <dbReference type="ARBA" id="ARBA00022989"/>
    </source>
</evidence>
<feature type="transmembrane region" description="Helical" evidence="6">
    <location>
        <begin position="296"/>
        <end position="314"/>
    </location>
</feature>
<dbReference type="PANTHER" id="PTHR42718">
    <property type="entry name" value="MAJOR FACILITATOR SUPERFAMILY MULTIDRUG TRANSPORTER MFSC"/>
    <property type="match status" value="1"/>
</dbReference>
<organism evidence="8 9">
    <name type="scientific">Coniosporium apollinis</name>
    <dbReference type="NCBI Taxonomy" id="61459"/>
    <lineage>
        <taxon>Eukaryota</taxon>
        <taxon>Fungi</taxon>
        <taxon>Dikarya</taxon>
        <taxon>Ascomycota</taxon>
        <taxon>Pezizomycotina</taxon>
        <taxon>Dothideomycetes</taxon>
        <taxon>Dothideomycetes incertae sedis</taxon>
        <taxon>Coniosporium</taxon>
    </lineage>
</organism>
<feature type="transmembrane region" description="Helical" evidence="6">
    <location>
        <begin position="132"/>
        <end position="152"/>
    </location>
</feature>
<evidence type="ECO:0000259" key="7">
    <source>
        <dbReference type="PROSITE" id="PS50850"/>
    </source>
</evidence>
<keyword evidence="3 6" id="KW-1133">Transmembrane helix</keyword>
<feature type="transmembrane region" description="Helical" evidence="6">
    <location>
        <begin position="263"/>
        <end position="284"/>
    </location>
</feature>
<evidence type="ECO:0000256" key="5">
    <source>
        <dbReference type="SAM" id="MobiDB-lite"/>
    </source>
</evidence>
<dbReference type="Gene3D" id="1.20.1250.20">
    <property type="entry name" value="MFS general substrate transporter like domains"/>
    <property type="match status" value="2"/>
</dbReference>
<feature type="transmembrane region" description="Helical" evidence="6">
    <location>
        <begin position="372"/>
        <end position="393"/>
    </location>
</feature>
<dbReference type="InterPro" id="IPR011701">
    <property type="entry name" value="MFS"/>
</dbReference>
<keyword evidence="2 6" id="KW-0812">Transmembrane</keyword>
<feature type="transmembrane region" description="Helical" evidence="6">
    <location>
        <begin position="158"/>
        <end position="179"/>
    </location>
</feature>
<dbReference type="InterPro" id="IPR036259">
    <property type="entry name" value="MFS_trans_sf"/>
</dbReference>
<dbReference type="EMBL" id="JAPDRL010000010">
    <property type="protein sequence ID" value="KAJ9667916.1"/>
    <property type="molecule type" value="Genomic_DNA"/>
</dbReference>
<evidence type="ECO:0000256" key="4">
    <source>
        <dbReference type="ARBA" id="ARBA00023136"/>
    </source>
</evidence>
<dbReference type="SUPFAM" id="SSF103473">
    <property type="entry name" value="MFS general substrate transporter"/>
    <property type="match status" value="1"/>
</dbReference>
<feature type="transmembrane region" description="Helical" evidence="6">
    <location>
        <begin position="334"/>
        <end position="352"/>
    </location>
</feature>
<feature type="transmembrane region" description="Helical" evidence="6">
    <location>
        <begin position="104"/>
        <end position="125"/>
    </location>
</feature>
<accession>A0ABQ9P1Q4</accession>
<feature type="transmembrane region" description="Helical" evidence="6">
    <location>
        <begin position="65"/>
        <end position="92"/>
    </location>
</feature>
<evidence type="ECO:0000256" key="6">
    <source>
        <dbReference type="SAM" id="Phobius"/>
    </source>
</evidence>
<comment type="subcellular location">
    <subcellularLocation>
        <location evidence="1">Membrane</location>
        <topology evidence="1">Multi-pass membrane protein</topology>
    </subcellularLocation>
</comment>
<reference evidence="8" key="1">
    <citation type="submission" date="2022-10" db="EMBL/GenBank/DDBJ databases">
        <title>Culturing micro-colonial fungi from biological soil crusts in the Mojave desert and describing Neophaeococcomyces mojavensis, and introducing the new genera and species Taxawa tesnikishii.</title>
        <authorList>
            <person name="Kurbessoian T."/>
            <person name="Stajich J.E."/>
        </authorList>
    </citation>
    <scope>NUCLEOTIDE SEQUENCE</scope>
    <source>
        <strain evidence="8">TK_1</strain>
    </source>
</reference>
<feature type="transmembrane region" description="Helical" evidence="6">
    <location>
        <begin position="519"/>
        <end position="538"/>
    </location>
</feature>
<feature type="domain" description="Major facilitator superfamily (MFS) profile" evidence="7">
    <location>
        <begin position="64"/>
        <end position="542"/>
    </location>
</feature>
<dbReference type="Pfam" id="PF07690">
    <property type="entry name" value="MFS_1"/>
    <property type="match status" value="1"/>
</dbReference>
<gene>
    <name evidence="8" type="ORF">H2201_002102</name>
</gene>
<feature type="transmembrane region" description="Helical" evidence="6">
    <location>
        <begin position="220"/>
        <end position="242"/>
    </location>
</feature>
<evidence type="ECO:0000256" key="1">
    <source>
        <dbReference type="ARBA" id="ARBA00004141"/>
    </source>
</evidence>
<dbReference type="PROSITE" id="PS50850">
    <property type="entry name" value="MFS"/>
    <property type="match status" value="1"/>
</dbReference>
<dbReference type="PANTHER" id="PTHR42718:SF27">
    <property type="entry name" value="TRANSPORTER, PUTATIVE-RELATED"/>
    <property type="match status" value="1"/>
</dbReference>
<feature type="transmembrane region" description="Helical" evidence="6">
    <location>
        <begin position="400"/>
        <end position="419"/>
    </location>
</feature>
<feature type="transmembrane region" description="Helical" evidence="6">
    <location>
        <begin position="191"/>
        <end position="214"/>
    </location>
</feature>